<dbReference type="EMBL" id="JBGUBD010000008">
    <property type="protein sequence ID" value="MFA9479368.1"/>
    <property type="molecule type" value="Genomic_DNA"/>
</dbReference>
<reference evidence="2 3" key="1">
    <citation type="submission" date="2024-08" db="EMBL/GenBank/DDBJ databases">
        <title>Whole-genome sequencing of halo(alkali)philic microorganisms from hypersaline lakes.</title>
        <authorList>
            <person name="Sorokin D.Y."/>
            <person name="Merkel A.Y."/>
            <person name="Messina E."/>
            <person name="Yakimov M."/>
        </authorList>
    </citation>
    <scope>NUCLEOTIDE SEQUENCE [LARGE SCALE GENOMIC DNA]</scope>
    <source>
        <strain evidence="2 3">AB-hyl4</strain>
    </source>
</reference>
<gene>
    <name evidence="2" type="ORF">ACERK3_13845</name>
</gene>
<name>A0ABV4U700_9BACT</name>
<comment type="caution">
    <text evidence="2">The sequence shown here is derived from an EMBL/GenBank/DDBJ whole genome shotgun (WGS) entry which is preliminary data.</text>
</comment>
<accession>A0ABV4U700</accession>
<evidence type="ECO:0000313" key="3">
    <source>
        <dbReference type="Proteomes" id="UP001575105"/>
    </source>
</evidence>
<protein>
    <submittedName>
        <fullName evidence="2">DUF4365 domain-containing protein</fullName>
    </submittedName>
</protein>
<dbReference type="Pfam" id="PF14280">
    <property type="entry name" value="DUF4365"/>
    <property type="match status" value="1"/>
</dbReference>
<organism evidence="2 3">
    <name type="scientific">Natronomicrosphaera hydrolytica</name>
    <dbReference type="NCBI Taxonomy" id="3242702"/>
    <lineage>
        <taxon>Bacteria</taxon>
        <taxon>Pseudomonadati</taxon>
        <taxon>Planctomycetota</taxon>
        <taxon>Phycisphaerae</taxon>
        <taxon>Phycisphaerales</taxon>
        <taxon>Phycisphaeraceae</taxon>
        <taxon>Natronomicrosphaera</taxon>
    </lineage>
</organism>
<dbReference type="InterPro" id="IPR025375">
    <property type="entry name" value="DUF4365"/>
</dbReference>
<sequence length="411" mass="46752">MKAKETERTDRRGVALVMSTFESLGFAFREQSESDYGIDGHAELIDDECPTGQLLGIQIKTGASYLSERNDTTIVFRADADHVEYWLNHALPVIICICDPDNRTIYWQAVTKETAISTGKGYRFDLPITQTLDGSSIQKVADLLTPLVPPDRYTIFKTEDISHGLAKRYSFKVVINGYASKAEIASIIRQVTMDGTKRQYHRNHLVAGRWSGADAHVVWTFVYPSAEDEARCNHICRSLWIDESLDGTARPVSIKGENIGEGIIVEWRKDYSFLARHTSTNTMTKEDYFGVVISRIHELKQLLSDIESHLRSLEAGNITEGAFIDATDGSREQINDIYMSISEMPHAPFECKEMDKCLESFIASMHNIYLLYSDNGRQTRTAHNRLVLSLQQRTYAREQLGELEYEMRKIR</sequence>
<feature type="domain" description="DUF4365" evidence="1">
    <location>
        <begin position="11"/>
        <end position="142"/>
    </location>
</feature>
<evidence type="ECO:0000313" key="2">
    <source>
        <dbReference type="EMBL" id="MFA9479368.1"/>
    </source>
</evidence>
<keyword evidence="3" id="KW-1185">Reference proteome</keyword>
<proteinExistence type="predicted"/>
<evidence type="ECO:0000259" key="1">
    <source>
        <dbReference type="Pfam" id="PF14280"/>
    </source>
</evidence>
<dbReference type="Proteomes" id="UP001575105">
    <property type="component" value="Unassembled WGS sequence"/>
</dbReference>
<dbReference type="RefSeq" id="WP_425346288.1">
    <property type="nucleotide sequence ID" value="NZ_JBGUBD010000008.1"/>
</dbReference>